<dbReference type="PROSITE" id="PS50850">
    <property type="entry name" value="MFS"/>
    <property type="match status" value="1"/>
</dbReference>
<reference evidence="10 11" key="1">
    <citation type="submission" date="2018-05" db="EMBL/GenBank/DDBJ databases">
        <title>Reference genomes for bee gut microbiota database.</title>
        <authorList>
            <person name="Ellegaard K.M."/>
        </authorList>
    </citation>
    <scope>NUCLEOTIDE SEQUENCE [LARGE SCALE GENOMIC DNA]</scope>
    <source>
        <strain evidence="10 11">ESL0172</strain>
    </source>
</reference>
<sequence>MKIVKYKLLTGTFFVPIIALSVVTQLYILIPVYSDLVLFIKGATLNNIGLLTSLFAIFYAIGFIIWGGLSDRIGKERTLSIGLLLLATISFIMPFITNYYWLLICRTLQGFCAASYPPVAIAWITLNLSEPSKSKAVSIISCAFLLAGIIGQWFGSLMITNSLYPAMWILMAIYIFGSLLFFYHTPKKTHQENSSNMKASLFSIFKQLPRVLFSKKLFPIYLCALIVLLSFVTLYSILPSNNIAEYIPTLRKIGIVAMLFSLTASYLFRHIKPVYVLTLSLFLMTSSLLIHYLYLNEQLNNIYLLFISHFIFIVALAYAVPSMITCVATQSAIEDRGIATSLYTCILFIGASLGSFLPIIFKSNNLILFISICIFIALVQLILLNKK</sequence>
<dbReference type="EMBL" id="QGLO01000004">
    <property type="protein sequence ID" value="PXY92031.1"/>
    <property type="molecule type" value="Genomic_DNA"/>
</dbReference>
<comment type="subcellular location">
    <subcellularLocation>
        <location evidence="1">Cell membrane</location>
        <topology evidence="1">Multi-pass membrane protein</topology>
    </subcellularLocation>
</comment>
<feature type="transmembrane region" description="Helical" evidence="8">
    <location>
        <begin position="301"/>
        <end position="320"/>
    </location>
</feature>
<dbReference type="InterPro" id="IPR020846">
    <property type="entry name" value="MFS_dom"/>
</dbReference>
<dbReference type="Pfam" id="PF07690">
    <property type="entry name" value="MFS_1"/>
    <property type="match status" value="1"/>
</dbReference>
<feature type="transmembrane region" description="Helical" evidence="8">
    <location>
        <begin position="366"/>
        <end position="384"/>
    </location>
</feature>
<dbReference type="InterPro" id="IPR011701">
    <property type="entry name" value="MFS"/>
</dbReference>
<dbReference type="PANTHER" id="PTHR43271:SF2">
    <property type="entry name" value="BLL2771 PROTEIN"/>
    <property type="match status" value="1"/>
</dbReference>
<feature type="transmembrane region" description="Helical" evidence="8">
    <location>
        <begin position="341"/>
        <end position="360"/>
    </location>
</feature>
<evidence type="ECO:0000313" key="11">
    <source>
        <dbReference type="Proteomes" id="UP000247673"/>
    </source>
</evidence>
<dbReference type="Proteomes" id="UP000247673">
    <property type="component" value="Unassembled WGS sequence"/>
</dbReference>
<gene>
    <name evidence="10" type="ORF">DKK78_06920</name>
</gene>
<evidence type="ECO:0000313" key="10">
    <source>
        <dbReference type="EMBL" id="PXY92031.1"/>
    </source>
</evidence>
<dbReference type="OrthoDB" id="9814303at2"/>
<feature type="transmembrane region" description="Helical" evidence="8">
    <location>
        <begin position="81"/>
        <end position="102"/>
    </location>
</feature>
<feature type="transmembrane region" description="Helical" evidence="8">
    <location>
        <begin position="108"/>
        <end position="129"/>
    </location>
</feature>
<keyword evidence="6 8" id="KW-1133">Transmembrane helix</keyword>
<protein>
    <recommendedName>
        <fullName evidence="9">Major facilitator superfamily (MFS) profile domain-containing protein</fullName>
    </recommendedName>
</protein>
<organism evidence="10 11">
    <name type="scientific">Gilliamella apis</name>
    <dbReference type="NCBI Taxonomy" id="1970738"/>
    <lineage>
        <taxon>Bacteria</taxon>
        <taxon>Pseudomonadati</taxon>
        <taxon>Pseudomonadota</taxon>
        <taxon>Gammaproteobacteria</taxon>
        <taxon>Orbales</taxon>
        <taxon>Orbaceae</taxon>
        <taxon>Gilliamella</taxon>
    </lineage>
</organism>
<evidence type="ECO:0000256" key="8">
    <source>
        <dbReference type="SAM" id="Phobius"/>
    </source>
</evidence>
<evidence type="ECO:0000256" key="6">
    <source>
        <dbReference type="ARBA" id="ARBA00022989"/>
    </source>
</evidence>
<evidence type="ECO:0000256" key="2">
    <source>
        <dbReference type="ARBA" id="ARBA00008335"/>
    </source>
</evidence>
<feature type="transmembrane region" description="Helical" evidence="8">
    <location>
        <begin position="12"/>
        <end position="30"/>
    </location>
</feature>
<keyword evidence="7 8" id="KW-0472">Membrane</keyword>
<dbReference type="InterPro" id="IPR036259">
    <property type="entry name" value="MFS_trans_sf"/>
</dbReference>
<feature type="transmembrane region" description="Helical" evidence="8">
    <location>
        <begin position="250"/>
        <end position="268"/>
    </location>
</feature>
<comment type="caution">
    <text evidence="10">The sequence shown here is derived from an EMBL/GenBank/DDBJ whole genome shotgun (WGS) entry which is preliminary data.</text>
</comment>
<keyword evidence="4" id="KW-1003">Cell membrane</keyword>
<feature type="transmembrane region" description="Helical" evidence="8">
    <location>
        <begin position="217"/>
        <end position="238"/>
    </location>
</feature>
<dbReference type="AlphaFoldDB" id="A0A2V4DV28"/>
<feature type="transmembrane region" description="Helical" evidence="8">
    <location>
        <begin position="50"/>
        <end position="69"/>
    </location>
</feature>
<evidence type="ECO:0000256" key="5">
    <source>
        <dbReference type="ARBA" id="ARBA00022692"/>
    </source>
</evidence>
<feature type="transmembrane region" description="Helical" evidence="8">
    <location>
        <begin position="136"/>
        <end position="154"/>
    </location>
</feature>
<dbReference type="GO" id="GO:0022857">
    <property type="term" value="F:transmembrane transporter activity"/>
    <property type="evidence" value="ECO:0007669"/>
    <property type="project" value="InterPro"/>
</dbReference>
<evidence type="ECO:0000256" key="1">
    <source>
        <dbReference type="ARBA" id="ARBA00004651"/>
    </source>
</evidence>
<feature type="transmembrane region" description="Helical" evidence="8">
    <location>
        <begin position="275"/>
        <end position="295"/>
    </location>
</feature>
<keyword evidence="11" id="KW-1185">Reference proteome</keyword>
<keyword evidence="5 8" id="KW-0812">Transmembrane</keyword>
<comment type="similarity">
    <text evidence="2">Belongs to the major facilitator superfamily.</text>
</comment>
<dbReference type="Gene3D" id="1.20.1250.20">
    <property type="entry name" value="MFS general substrate transporter like domains"/>
    <property type="match status" value="1"/>
</dbReference>
<evidence type="ECO:0000259" key="9">
    <source>
        <dbReference type="PROSITE" id="PS50850"/>
    </source>
</evidence>
<accession>A0A2V4DV28</accession>
<evidence type="ECO:0000256" key="4">
    <source>
        <dbReference type="ARBA" id="ARBA00022475"/>
    </source>
</evidence>
<proteinExistence type="inferred from homology"/>
<feature type="domain" description="Major facilitator superfamily (MFS) profile" evidence="9">
    <location>
        <begin position="1"/>
        <end position="387"/>
    </location>
</feature>
<feature type="transmembrane region" description="Helical" evidence="8">
    <location>
        <begin position="166"/>
        <end position="183"/>
    </location>
</feature>
<dbReference type="SUPFAM" id="SSF103473">
    <property type="entry name" value="MFS general substrate transporter"/>
    <property type="match status" value="1"/>
</dbReference>
<evidence type="ECO:0000256" key="3">
    <source>
        <dbReference type="ARBA" id="ARBA00022448"/>
    </source>
</evidence>
<dbReference type="GO" id="GO:0005886">
    <property type="term" value="C:plasma membrane"/>
    <property type="evidence" value="ECO:0007669"/>
    <property type="project" value="UniProtKB-SubCell"/>
</dbReference>
<evidence type="ECO:0000256" key="7">
    <source>
        <dbReference type="ARBA" id="ARBA00023136"/>
    </source>
</evidence>
<keyword evidence="3" id="KW-0813">Transport</keyword>
<dbReference type="PANTHER" id="PTHR43271">
    <property type="entry name" value="BLL2771 PROTEIN"/>
    <property type="match status" value="1"/>
</dbReference>
<name>A0A2V4DV28_9GAMM</name>